<reference evidence="1" key="1">
    <citation type="submission" date="2018-02" db="EMBL/GenBank/DDBJ databases">
        <title>Rhizophora mucronata_Transcriptome.</title>
        <authorList>
            <person name="Meera S.P."/>
            <person name="Sreeshan A."/>
            <person name="Augustine A."/>
        </authorList>
    </citation>
    <scope>NUCLEOTIDE SEQUENCE</scope>
    <source>
        <tissue evidence="1">Leaf</tissue>
    </source>
</reference>
<organism evidence="1">
    <name type="scientific">Rhizophora mucronata</name>
    <name type="common">Asiatic mangrove</name>
    <dbReference type="NCBI Taxonomy" id="61149"/>
    <lineage>
        <taxon>Eukaryota</taxon>
        <taxon>Viridiplantae</taxon>
        <taxon>Streptophyta</taxon>
        <taxon>Embryophyta</taxon>
        <taxon>Tracheophyta</taxon>
        <taxon>Spermatophyta</taxon>
        <taxon>Magnoliopsida</taxon>
        <taxon>eudicotyledons</taxon>
        <taxon>Gunneridae</taxon>
        <taxon>Pentapetalae</taxon>
        <taxon>rosids</taxon>
        <taxon>fabids</taxon>
        <taxon>Malpighiales</taxon>
        <taxon>Rhizophoraceae</taxon>
        <taxon>Rhizophora</taxon>
    </lineage>
</organism>
<dbReference type="EMBL" id="GGEC01062252">
    <property type="protein sequence ID" value="MBX42736.1"/>
    <property type="molecule type" value="Transcribed_RNA"/>
</dbReference>
<accession>A0A2P2NJS1</accession>
<protein>
    <submittedName>
        <fullName evidence="1">Uncharacterized protein</fullName>
    </submittedName>
</protein>
<name>A0A2P2NJS1_RHIMU</name>
<sequence length="15" mass="1767">MWGLAERRSERFGGD</sequence>
<evidence type="ECO:0000313" key="1">
    <source>
        <dbReference type="EMBL" id="MBX42736.1"/>
    </source>
</evidence>
<proteinExistence type="predicted"/>